<dbReference type="EMBL" id="LAZR01065662">
    <property type="protein sequence ID" value="KKK55088.1"/>
    <property type="molecule type" value="Genomic_DNA"/>
</dbReference>
<feature type="transmembrane region" description="Helical" evidence="1">
    <location>
        <begin position="6"/>
        <end position="22"/>
    </location>
</feature>
<sequence>MQLPIIDWSIILIYLVFSLFLGV</sequence>
<evidence type="ECO:0000256" key="1">
    <source>
        <dbReference type="SAM" id="Phobius"/>
    </source>
</evidence>
<keyword evidence="1" id="KW-0472">Membrane</keyword>
<protein>
    <submittedName>
        <fullName evidence="2">Uncharacterized protein</fullName>
    </submittedName>
</protein>
<comment type="caution">
    <text evidence="2">The sequence shown here is derived from an EMBL/GenBank/DDBJ whole genome shotgun (WGS) entry which is preliminary data.</text>
</comment>
<reference evidence="2" key="1">
    <citation type="journal article" date="2015" name="Nature">
        <title>Complex archaea that bridge the gap between prokaryotes and eukaryotes.</title>
        <authorList>
            <person name="Spang A."/>
            <person name="Saw J.H."/>
            <person name="Jorgensen S.L."/>
            <person name="Zaremba-Niedzwiedzka K."/>
            <person name="Martijn J."/>
            <person name="Lind A.E."/>
            <person name="van Eijk R."/>
            <person name="Schleper C."/>
            <person name="Guy L."/>
            <person name="Ettema T.J."/>
        </authorList>
    </citation>
    <scope>NUCLEOTIDE SEQUENCE</scope>
</reference>
<accession>A0A0F8WEW0</accession>
<proteinExistence type="predicted"/>
<evidence type="ECO:0000313" key="2">
    <source>
        <dbReference type="EMBL" id="KKK55088.1"/>
    </source>
</evidence>
<name>A0A0F8WEW0_9ZZZZ</name>
<feature type="non-terminal residue" evidence="2">
    <location>
        <position position="23"/>
    </location>
</feature>
<keyword evidence="1" id="KW-1133">Transmembrane helix</keyword>
<organism evidence="2">
    <name type="scientific">marine sediment metagenome</name>
    <dbReference type="NCBI Taxonomy" id="412755"/>
    <lineage>
        <taxon>unclassified sequences</taxon>
        <taxon>metagenomes</taxon>
        <taxon>ecological metagenomes</taxon>
    </lineage>
</organism>
<dbReference type="AlphaFoldDB" id="A0A0F8WEW0"/>
<keyword evidence="1" id="KW-0812">Transmembrane</keyword>
<gene>
    <name evidence="2" type="ORF">LCGC14_3078110</name>
</gene>